<proteinExistence type="predicted"/>
<reference evidence="2" key="1">
    <citation type="submission" date="2025-08" db="UniProtKB">
        <authorList>
            <consortium name="RefSeq"/>
        </authorList>
    </citation>
    <scope>IDENTIFICATION</scope>
</reference>
<accession>A0ABM4DN15</accession>
<evidence type="ECO:0000313" key="2">
    <source>
        <dbReference type="RefSeq" id="XP_065675957.1"/>
    </source>
</evidence>
<keyword evidence="1" id="KW-1185">Reference proteome</keyword>
<dbReference type="RefSeq" id="XP_065675957.1">
    <property type="nucleotide sequence ID" value="XM_065819885.1"/>
</dbReference>
<evidence type="ECO:0000313" key="1">
    <source>
        <dbReference type="Proteomes" id="UP001652625"/>
    </source>
</evidence>
<protein>
    <submittedName>
        <fullName evidence="2">Uncharacterized protein LOC136092157</fullName>
    </submittedName>
</protein>
<gene>
    <name evidence="2" type="primary">LOC136092157</name>
</gene>
<organism evidence="1 2">
    <name type="scientific">Hydra vulgaris</name>
    <name type="common">Hydra</name>
    <name type="synonym">Hydra attenuata</name>
    <dbReference type="NCBI Taxonomy" id="6087"/>
    <lineage>
        <taxon>Eukaryota</taxon>
        <taxon>Metazoa</taxon>
        <taxon>Cnidaria</taxon>
        <taxon>Hydrozoa</taxon>
        <taxon>Hydroidolina</taxon>
        <taxon>Anthoathecata</taxon>
        <taxon>Aplanulata</taxon>
        <taxon>Hydridae</taxon>
        <taxon>Hydra</taxon>
    </lineage>
</organism>
<dbReference type="Proteomes" id="UP001652625">
    <property type="component" value="Chromosome 15"/>
</dbReference>
<name>A0ABM4DN15_HYDVU</name>
<dbReference type="GeneID" id="136092157"/>
<sequence length="193" mass="22198">MHEPPRSKYEVPIDPPSILPGCTSLMVCQIASTQSRSTNINKISLRSQNAIPDEMDDFSQIYLIRFYVVEIMLSEIKEKFSQYFAFIENSKVILFNASRSCLPETIFSVEINCHSRQVNIHCTHIKVNCNDLLSFSHCLTQWSQIEAIFKRVCTSSSKIKDVVLSLVSQTLTTPYHLLSKWTSLFYFMYTSCT</sequence>